<reference evidence="3" key="1">
    <citation type="submission" date="2022-07" db="EMBL/GenBank/DDBJ databases">
        <title>Phylogenomic reconstructions and comparative analyses of Kickxellomycotina fungi.</title>
        <authorList>
            <person name="Reynolds N.K."/>
            <person name="Stajich J.E."/>
            <person name="Barry K."/>
            <person name="Grigoriev I.V."/>
            <person name="Crous P."/>
            <person name="Smith M.E."/>
        </authorList>
    </citation>
    <scope>NUCLEOTIDE SEQUENCE</scope>
    <source>
        <strain evidence="3">CBS 109367</strain>
    </source>
</reference>
<feature type="DNA-binding region" description="HMG box" evidence="1">
    <location>
        <begin position="129"/>
        <end position="197"/>
    </location>
</feature>
<protein>
    <recommendedName>
        <fullName evidence="2">HMG box domain-containing protein</fullName>
    </recommendedName>
</protein>
<keyword evidence="1" id="KW-0539">Nucleus</keyword>
<dbReference type="SMART" id="SM00398">
    <property type="entry name" value="HMG"/>
    <property type="match status" value="1"/>
</dbReference>
<proteinExistence type="predicted"/>
<dbReference type="PROSITE" id="PS50118">
    <property type="entry name" value="HMG_BOX_2"/>
    <property type="match status" value="1"/>
</dbReference>
<dbReference type="GO" id="GO:0005634">
    <property type="term" value="C:nucleus"/>
    <property type="evidence" value="ECO:0007669"/>
    <property type="project" value="UniProtKB-UniRule"/>
</dbReference>
<evidence type="ECO:0000256" key="1">
    <source>
        <dbReference type="PROSITE-ProRule" id="PRU00267"/>
    </source>
</evidence>
<organism evidence="3 4">
    <name type="scientific">Coemansia spiralis</name>
    <dbReference type="NCBI Taxonomy" id="417178"/>
    <lineage>
        <taxon>Eukaryota</taxon>
        <taxon>Fungi</taxon>
        <taxon>Fungi incertae sedis</taxon>
        <taxon>Zoopagomycota</taxon>
        <taxon>Kickxellomycotina</taxon>
        <taxon>Kickxellomycetes</taxon>
        <taxon>Kickxellales</taxon>
        <taxon>Kickxellaceae</taxon>
        <taxon>Coemansia</taxon>
    </lineage>
</organism>
<dbReference type="SUPFAM" id="SSF47095">
    <property type="entry name" value="HMG-box"/>
    <property type="match status" value="1"/>
</dbReference>
<feature type="domain" description="HMG box" evidence="2">
    <location>
        <begin position="129"/>
        <end position="197"/>
    </location>
</feature>
<dbReference type="InterPro" id="IPR036910">
    <property type="entry name" value="HMG_box_dom_sf"/>
</dbReference>
<dbReference type="EMBL" id="JANBTX010000037">
    <property type="protein sequence ID" value="KAJ2688873.1"/>
    <property type="molecule type" value="Genomic_DNA"/>
</dbReference>
<evidence type="ECO:0000313" key="4">
    <source>
        <dbReference type="Proteomes" id="UP001151516"/>
    </source>
</evidence>
<dbReference type="AlphaFoldDB" id="A0A9W8L438"/>
<evidence type="ECO:0000313" key="3">
    <source>
        <dbReference type="EMBL" id="KAJ2688873.1"/>
    </source>
</evidence>
<name>A0A9W8L438_9FUNG</name>
<gene>
    <name evidence="3" type="ORF">IWW39_001922</name>
</gene>
<keyword evidence="4" id="KW-1185">Reference proteome</keyword>
<accession>A0A9W8L438</accession>
<evidence type="ECO:0000259" key="2">
    <source>
        <dbReference type="PROSITE" id="PS50118"/>
    </source>
</evidence>
<comment type="caution">
    <text evidence="3">The sequence shown here is derived from an EMBL/GenBank/DDBJ whole genome shotgun (WGS) entry which is preliminary data.</text>
</comment>
<dbReference type="Proteomes" id="UP001151516">
    <property type="component" value="Unassembled WGS sequence"/>
</dbReference>
<sequence length="204" mass="22690">MSVFNQFDYPSPSNSDAYASIPAFTHDSKQMILPTATSHIAGHVSSAVYTFSNAASKLCQTPVHQLFTDDGRLFIEYKPGHNVVFVDNQIAADQTLRAARLGLILSQASGGIRKRRSKALRGVAIAGMPKKPHNAFIRYRCHCLQETKQAHPAASQTELSRIIAEHWHNEKPETKQLFQAEYQAELSRYQADVKAFQAQHPLGS</sequence>
<dbReference type="Pfam" id="PF00505">
    <property type="entry name" value="HMG_box"/>
    <property type="match status" value="1"/>
</dbReference>
<dbReference type="InterPro" id="IPR009071">
    <property type="entry name" value="HMG_box_dom"/>
</dbReference>
<dbReference type="Gene3D" id="1.10.30.10">
    <property type="entry name" value="High mobility group box domain"/>
    <property type="match status" value="1"/>
</dbReference>
<dbReference type="GO" id="GO:0003677">
    <property type="term" value="F:DNA binding"/>
    <property type="evidence" value="ECO:0007669"/>
    <property type="project" value="UniProtKB-UniRule"/>
</dbReference>
<keyword evidence="1" id="KW-0238">DNA-binding</keyword>
<dbReference type="OrthoDB" id="6247875at2759"/>